<evidence type="ECO:0000313" key="1">
    <source>
        <dbReference type="EMBL" id="QYW01957.1"/>
    </source>
</evidence>
<protein>
    <submittedName>
        <fullName evidence="1">Uncharacterized protein</fullName>
    </submittedName>
</protein>
<accession>A0AAE7WM13</accession>
<evidence type="ECO:0000313" key="2">
    <source>
        <dbReference type="Proteomes" id="UP000827242"/>
    </source>
</evidence>
<keyword evidence="2" id="KW-1185">Reference proteome</keyword>
<organism evidence="1 2">
    <name type="scientific">Stenotrophomonas phage Pepon</name>
    <dbReference type="NCBI Taxonomy" id="2859654"/>
    <lineage>
        <taxon>Viruses</taxon>
        <taxon>Duplodnaviria</taxon>
        <taxon>Heunggongvirae</taxon>
        <taxon>Uroviricota</taxon>
        <taxon>Caudoviricetes</taxon>
        <taxon>Autographivirales</taxon>
        <taxon>Autonotataviridae</taxon>
        <taxon>Gujervirinae</taxon>
        <taxon>Ponderosavirus</taxon>
        <taxon>Ponderosavirus pepon</taxon>
    </lineage>
</organism>
<proteinExistence type="predicted"/>
<gene>
    <name evidence="1" type="ORF">CPT_Peewee_007</name>
</gene>
<reference evidence="1 2" key="1">
    <citation type="submission" date="2021-06" db="EMBL/GenBank/DDBJ databases">
        <title>Complete genome sequence of Stenotrophomonas maltophilia phage Pepon.</title>
        <authorList>
            <person name="Lee J."/>
            <person name="Lo J."/>
            <person name="Clark J."/>
            <person name="Le T."/>
            <person name="Liu M."/>
            <person name="Burrowes B."/>
        </authorList>
    </citation>
    <scope>NUCLEOTIDE SEQUENCE [LARGE SCALE GENOMIC DNA]</scope>
</reference>
<dbReference type="Proteomes" id="UP000827242">
    <property type="component" value="Segment"/>
</dbReference>
<dbReference type="EMBL" id="MZ326858">
    <property type="protein sequence ID" value="QYW01957.1"/>
    <property type="molecule type" value="Genomic_DNA"/>
</dbReference>
<sequence>MWYAKWQVWTATRESRGLGPHDWNDYLIFVRDLNRLNGRTLV</sequence>
<name>A0AAE7WM13_9CAUD</name>